<feature type="domain" description="4Fe-4S Mo/W bis-MGD-type" evidence="12">
    <location>
        <begin position="399"/>
        <end position="455"/>
    </location>
</feature>
<evidence type="ECO:0000256" key="3">
    <source>
        <dbReference type="ARBA" id="ARBA00022485"/>
    </source>
</evidence>
<dbReference type="CDD" id="cd02771">
    <property type="entry name" value="MopB_NDH-1_NuoG2-N7"/>
    <property type="match status" value="1"/>
</dbReference>
<evidence type="ECO:0000256" key="6">
    <source>
        <dbReference type="ARBA" id="ARBA00022723"/>
    </source>
</evidence>
<dbReference type="SUPFAM" id="SSF53706">
    <property type="entry name" value="Formate dehydrogenase/DMSO reductase, domains 1-3"/>
    <property type="match status" value="1"/>
</dbReference>
<keyword evidence="9" id="KW-0411">Iron-sulfur</keyword>
<dbReference type="Pfam" id="PF01568">
    <property type="entry name" value="Molydop_binding"/>
    <property type="match status" value="1"/>
</dbReference>
<dbReference type="SMART" id="SM00926">
    <property type="entry name" value="Molybdop_Fe4S4"/>
    <property type="match status" value="1"/>
</dbReference>
<sequence>MLISAFALKAYRGYIFLRGEYIEAAVNLRRAIAEATEAGLLGKNIMGTGFDFELFVHTGAGRYICGEETALINSLEGRRANPRSKPPFPATSGAWGKPTCVNNVETLCNVPAILANGVEWYQNISKSKDAGTKLMGFSGRVKNPGLWELPFGTTAREILEDYAGGMRDAEPAERALVTEFRLTLNGKEYEVNGADNLLEACLSLGLDIPYFCWHPALGSVGACRQCAVKQYQNAEDTRGRLVMSCMTPASDGTFISIDDEEAKQFRESVVEWLMTNHPHDCPVCEEGGNCHLQDMTVMTGHSFRRYRFTKRTHRNQDLGPFISHEMNRCIACYRCVRYYKDYAGGTDLGVYGAHDNVYFGRPEDGTLESEFSGNLVEICPTGVFTDKTHSERYNRKWDMQFAPSICQQCSIGCNISPGERYGELRRIENRYNGTVNHYFLCDRGRFGYGYVNLKDRPRQPVQRRGDDFITLNAEQAMQGAADILPGGRRNFYTGIAHGEQERLQLALKVLREGGIYTPALREIESYDAVLVLGEDVTQTGARVALAVRQAVKGKAREMAAAQKVADWQIAAILNIGQRAKHPLFVTNVDDTRLDDIAAWTYRAPVEDQARLGFAIAHALDNSAPAVDGIEPELQSKIDVIVQALAGAKKPLIISGTNAGSLEVIQAAANVAKALKGRGADVGITMIARSVNSMGLGIYGWRFAESDGTVINNEGRAQRFFQVYDPAYYDSKTVMLESWRWLHSLHSTLLSREVDWTQLDHVIDAVVAKIPELAGIKDAAPDATFRIVAETGPVKPHRYSGRTAMRANISVHEPRQPQDIDTMSPSRWKVTTSRLRTVRKCRLPGRRGWETPRRRGTNSRTKWAANCALAIRGVRLFETSENGLDYFTSVPARFQPQDGKWRIAPYYHLFGSDELSQRAPVFQSRMPQPYIKLNPADAAKLGVNAGTRVSFSYDGNTVTLPVEIAEGLTAGQVGLPMGMSGIAPVLAGAHLEDLKEAQQ</sequence>
<dbReference type="Pfam" id="PF22117">
    <property type="entry name" value="Fer4_Nqo3"/>
    <property type="match status" value="1"/>
</dbReference>
<dbReference type="InterPro" id="IPR000283">
    <property type="entry name" value="NADH_UbQ_OxRdtase_75kDa_su_CS"/>
</dbReference>
<evidence type="ECO:0000313" key="14">
    <source>
        <dbReference type="Proteomes" id="UP000887577"/>
    </source>
</evidence>
<dbReference type="GO" id="GO:0051537">
    <property type="term" value="F:2 iron, 2 sulfur cluster binding"/>
    <property type="evidence" value="ECO:0007669"/>
    <property type="project" value="UniProtKB-KW"/>
</dbReference>
<evidence type="ECO:0000256" key="7">
    <source>
        <dbReference type="ARBA" id="ARBA00022967"/>
    </source>
</evidence>
<evidence type="ECO:0000259" key="11">
    <source>
        <dbReference type="PROSITE" id="PS51085"/>
    </source>
</evidence>
<evidence type="ECO:0000259" key="12">
    <source>
        <dbReference type="PROSITE" id="PS51669"/>
    </source>
</evidence>
<dbReference type="Gene3D" id="3.40.50.11540">
    <property type="entry name" value="NADH-ubiquinone oxidoreductase 51kDa subunit"/>
    <property type="match status" value="1"/>
</dbReference>
<dbReference type="Pfam" id="PF04879">
    <property type="entry name" value="Molybdop_Fe4S4"/>
    <property type="match status" value="1"/>
</dbReference>
<keyword evidence="3" id="KW-0004">4Fe-4S</keyword>
<evidence type="ECO:0000256" key="4">
    <source>
        <dbReference type="ARBA" id="ARBA00022714"/>
    </source>
</evidence>
<evidence type="ECO:0000313" key="15">
    <source>
        <dbReference type="WBParaSite" id="PSU_v2.g4452.t1"/>
    </source>
</evidence>
<dbReference type="GO" id="GO:0016020">
    <property type="term" value="C:membrane"/>
    <property type="evidence" value="ECO:0007669"/>
    <property type="project" value="InterPro"/>
</dbReference>
<evidence type="ECO:0000256" key="10">
    <source>
        <dbReference type="ARBA" id="ARBA00023027"/>
    </source>
</evidence>
<dbReference type="InterPro" id="IPR009010">
    <property type="entry name" value="Asp_de-COase-like_dom_sf"/>
</dbReference>
<dbReference type="Gene3D" id="3.30.200.210">
    <property type="match status" value="1"/>
</dbReference>
<comment type="similarity">
    <text evidence="2">Belongs to the complex I 75 kDa subunit family.</text>
</comment>
<dbReference type="GO" id="GO:0042773">
    <property type="term" value="P:ATP synthesis coupled electron transport"/>
    <property type="evidence" value="ECO:0007669"/>
    <property type="project" value="InterPro"/>
</dbReference>
<keyword evidence="8" id="KW-0408">Iron</keyword>
<dbReference type="InterPro" id="IPR001041">
    <property type="entry name" value="2Fe-2S_ferredoxin-type"/>
</dbReference>
<dbReference type="GO" id="GO:0043546">
    <property type="term" value="F:molybdopterin cofactor binding"/>
    <property type="evidence" value="ECO:0007669"/>
    <property type="project" value="InterPro"/>
</dbReference>
<dbReference type="AlphaFoldDB" id="A0A914Z2H5"/>
<dbReference type="NCBIfam" id="TIGR01973">
    <property type="entry name" value="NuoG"/>
    <property type="match status" value="1"/>
</dbReference>
<organism evidence="14 15">
    <name type="scientific">Panagrolaimus superbus</name>
    <dbReference type="NCBI Taxonomy" id="310955"/>
    <lineage>
        <taxon>Eukaryota</taxon>
        <taxon>Metazoa</taxon>
        <taxon>Ecdysozoa</taxon>
        <taxon>Nematoda</taxon>
        <taxon>Chromadorea</taxon>
        <taxon>Rhabditida</taxon>
        <taxon>Tylenchina</taxon>
        <taxon>Panagrolaimomorpha</taxon>
        <taxon>Panagrolaimoidea</taxon>
        <taxon>Panagrolaimidae</taxon>
        <taxon>Panagrolaimus</taxon>
    </lineage>
</organism>
<dbReference type="Pfam" id="PF13510">
    <property type="entry name" value="Fer2_4"/>
    <property type="match status" value="1"/>
</dbReference>
<dbReference type="GO" id="GO:0048038">
    <property type="term" value="F:quinone binding"/>
    <property type="evidence" value="ECO:0007669"/>
    <property type="project" value="UniProtKB-KW"/>
</dbReference>
<dbReference type="InterPro" id="IPR036010">
    <property type="entry name" value="2Fe-2S_ferredoxin-like_sf"/>
</dbReference>
<dbReference type="WBParaSite" id="PSU_v2.g4452.t1">
    <property type="protein sequence ID" value="PSU_v2.g4452.t1"/>
    <property type="gene ID" value="PSU_v2.g4452"/>
</dbReference>
<comment type="cofactor">
    <cofactor evidence="1">
        <name>[4Fe-4S] cluster</name>
        <dbReference type="ChEBI" id="CHEBI:49883"/>
    </cofactor>
</comment>
<dbReference type="GO" id="GO:0051539">
    <property type="term" value="F:4 iron, 4 sulfur cluster binding"/>
    <property type="evidence" value="ECO:0007669"/>
    <property type="project" value="UniProtKB-KW"/>
</dbReference>
<dbReference type="PANTHER" id="PTHR43578">
    <property type="entry name" value="NADH-QUINONE OXIDOREDUCTASE SUBUNIT F"/>
    <property type="match status" value="1"/>
</dbReference>
<dbReference type="InterPro" id="IPR010228">
    <property type="entry name" value="NADH_UbQ_OxRdtase_Gsu"/>
</dbReference>
<keyword evidence="7" id="KW-1278">Translocase</keyword>
<dbReference type="Pfam" id="PF01512">
    <property type="entry name" value="Complex1_51K"/>
    <property type="match status" value="1"/>
</dbReference>
<evidence type="ECO:0000256" key="2">
    <source>
        <dbReference type="ARBA" id="ARBA00005404"/>
    </source>
</evidence>
<dbReference type="FunFam" id="2.40.40.20:FF:000014">
    <property type="entry name" value="NADH-quinone oxidoreductase"/>
    <property type="match status" value="1"/>
</dbReference>
<dbReference type="CDD" id="cd02788">
    <property type="entry name" value="MopB_CT_NDH-1_NuoG2-N7"/>
    <property type="match status" value="1"/>
</dbReference>
<dbReference type="PROSITE" id="PS00644">
    <property type="entry name" value="COMPLEX1_51K_1"/>
    <property type="match status" value="1"/>
</dbReference>
<dbReference type="SUPFAM" id="SSF54862">
    <property type="entry name" value="4Fe-4S ferredoxins"/>
    <property type="match status" value="1"/>
</dbReference>
<dbReference type="SUPFAM" id="SSF142984">
    <property type="entry name" value="Nqo1 middle domain-like"/>
    <property type="match status" value="1"/>
</dbReference>
<evidence type="ECO:0000259" key="13">
    <source>
        <dbReference type="PROSITE" id="PS51839"/>
    </source>
</evidence>
<reference evidence="15" key="1">
    <citation type="submission" date="2022-11" db="UniProtKB">
        <authorList>
            <consortium name="WormBaseParasite"/>
        </authorList>
    </citation>
    <scope>IDENTIFICATION</scope>
</reference>
<dbReference type="SUPFAM" id="SSF142019">
    <property type="entry name" value="Nqo1 FMN-binding domain-like"/>
    <property type="match status" value="1"/>
</dbReference>
<dbReference type="PANTHER" id="PTHR43578:SF3">
    <property type="entry name" value="NADH-QUINONE OXIDOREDUCTASE SUBUNIT F"/>
    <property type="match status" value="1"/>
</dbReference>
<keyword evidence="4" id="KW-0001">2Fe-2S</keyword>
<dbReference type="PROSITE" id="PS51085">
    <property type="entry name" value="2FE2S_FER_2"/>
    <property type="match status" value="1"/>
</dbReference>
<dbReference type="CDD" id="cd00207">
    <property type="entry name" value="fer2"/>
    <property type="match status" value="1"/>
</dbReference>
<feature type="domain" description="4Fe-4S His(Cys)3-ligated-type" evidence="13">
    <location>
        <begin position="261"/>
        <end position="300"/>
    </location>
</feature>
<dbReference type="InterPro" id="IPR001949">
    <property type="entry name" value="NADH-UbQ_OxRdtase_51kDa_CS"/>
</dbReference>
<evidence type="ECO:0000256" key="9">
    <source>
        <dbReference type="ARBA" id="ARBA00023014"/>
    </source>
</evidence>
<protein>
    <submittedName>
        <fullName evidence="15">NADH-ubiquinone oxidoreductase 75 kDa subunit, mitochondrial</fullName>
    </submittedName>
</protein>
<evidence type="ECO:0000256" key="1">
    <source>
        <dbReference type="ARBA" id="ARBA00001966"/>
    </source>
</evidence>
<accession>A0A914Z2H5</accession>
<dbReference type="Proteomes" id="UP000887577">
    <property type="component" value="Unplaced"/>
</dbReference>
<dbReference type="Pfam" id="PF10588">
    <property type="entry name" value="NADH-G_4Fe-4S_3"/>
    <property type="match status" value="1"/>
</dbReference>
<dbReference type="InterPro" id="IPR037225">
    <property type="entry name" value="Nuo51_FMN-bd_sf"/>
</dbReference>
<dbReference type="Gene3D" id="3.10.20.740">
    <property type="match status" value="1"/>
</dbReference>
<keyword evidence="5" id="KW-0874">Quinone</keyword>
<dbReference type="PROSITE" id="PS00643">
    <property type="entry name" value="COMPLEX1_75K_3"/>
    <property type="match status" value="1"/>
</dbReference>
<proteinExistence type="inferred from homology"/>
<dbReference type="SUPFAM" id="SSF54292">
    <property type="entry name" value="2Fe-2S ferredoxin-like"/>
    <property type="match status" value="1"/>
</dbReference>
<dbReference type="GO" id="GO:0016651">
    <property type="term" value="F:oxidoreductase activity, acting on NAD(P)H"/>
    <property type="evidence" value="ECO:0007669"/>
    <property type="project" value="InterPro"/>
</dbReference>
<dbReference type="InterPro" id="IPR011538">
    <property type="entry name" value="Nuo51_FMN-bd"/>
</dbReference>
<dbReference type="GO" id="GO:0010181">
    <property type="term" value="F:FMN binding"/>
    <property type="evidence" value="ECO:0007669"/>
    <property type="project" value="InterPro"/>
</dbReference>
<dbReference type="SUPFAM" id="SSF50692">
    <property type="entry name" value="ADC-like"/>
    <property type="match status" value="1"/>
</dbReference>
<dbReference type="PROSITE" id="PS00641">
    <property type="entry name" value="COMPLEX1_75K_1"/>
    <property type="match status" value="1"/>
</dbReference>
<keyword evidence="14" id="KW-1185">Reference proteome</keyword>
<keyword evidence="6" id="KW-0479">Metal-binding</keyword>
<keyword evidence="10" id="KW-0520">NAD</keyword>
<dbReference type="Gene3D" id="3.10.20.600">
    <property type="match status" value="1"/>
</dbReference>
<dbReference type="InterPro" id="IPR006657">
    <property type="entry name" value="MoPterin_dinucl-bd_dom"/>
</dbReference>
<dbReference type="InterPro" id="IPR054351">
    <property type="entry name" value="NADH_UbQ_OxRdtase_ferredoxin"/>
</dbReference>
<dbReference type="GO" id="GO:0008137">
    <property type="term" value="F:NADH dehydrogenase (ubiquinone) activity"/>
    <property type="evidence" value="ECO:0007669"/>
    <property type="project" value="InterPro"/>
</dbReference>
<name>A0A914Z2H5_9BILA</name>
<dbReference type="SMART" id="SM00929">
    <property type="entry name" value="NADH-G_4Fe-4S_3"/>
    <property type="match status" value="1"/>
</dbReference>
<dbReference type="InterPro" id="IPR019574">
    <property type="entry name" value="NADH_UbQ_OxRdtase_Gsu_4Fe4S-bd"/>
</dbReference>
<feature type="domain" description="2Fe-2S ferredoxin-type" evidence="11">
    <location>
        <begin position="178"/>
        <end position="261"/>
    </location>
</feature>
<dbReference type="Gene3D" id="2.40.40.20">
    <property type="match status" value="1"/>
</dbReference>
<evidence type="ECO:0000256" key="8">
    <source>
        <dbReference type="ARBA" id="ARBA00023004"/>
    </source>
</evidence>
<dbReference type="InterPro" id="IPR006963">
    <property type="entry name" value="Mopterin_OxRdtase_4Fe-4S_dom"/>
</dbReference>
<dbReference type="PROSITE" id="PS51839">
    <property type="entry name" value="4FE4S_HC3"/>
    <property type="match status" value="1"/>
</dbReference>
<dbReference type="PROSITE" id="PS51669">
    <property type="entry name" value="4FE4S_MOW_BIS_MGD"/>
    <property type="match status" value="1"/>
</dbReference>
<dbReference type="PROSITE" id="PS00642">
    <property type="entry name" value="COMPLEX1_75K_2"/>
    <property type="match status" value="1"/>
</dbReference>
<dbReference type="GO" id="GO:0046872">
    <property type="term" value="F:metal ion binding"/>
    <property type="evidence" value="ECO:0007669"/>
    <property type="project" value="UniProtKB-KW"/>
</dbReference>
<dbReference type="FunFam" id="3.10.20.740:FF:000002">
    <property type="entry name" value="NADH-quinone oxidoreductase"/>
    <property type="match status" value="1"/>
</dbReference>
<evidence type="ECO:0000256" key="5">
    <source>
        <dbReference type="ARBA" id="ARBA00022719"/>
    </source>
</evidence>